<dbReference type="InterPro" id="IPR032466">
    <property type="entry name" value="Metal_Hydrolase"/>
</dbReference>
<dbReference type="PANTHER" id="PTHR11271">
    <property type="entry name" value="GUANINE DEAMINASE"/>
    <property type="match status" value="1"/>
</dbReference>
<dbReference type="PANTHER" id="PTHR11271:SF48">
    <property type="entry name" value="AMIDOHYDROLASE-RELATED DOMAIN-CONTAINING PROTEIN"/>
    <property type="match status" value="1"/>
</dbReference>
<evidence type="ECO:0000256" key="3">
    <source>
        <dbReference type="ARBA" id="ARBA00022801"/>
    </source>
</evidence>
<reference evidence="6" key="1">
    <citation type="submission" date="2021-01" db="EMBL/GenBank/DDBJ databases">
        <title>Whole genome shotgun sequence of Actinocatenispora rupis NBRC 107355.</title>
        <authorList>
            <person name="Komaki H."/>
            <person name="Tamura T."/>
        </authorList>
    </citation>
    <scope>NUCLEOTIDE SEQUENCE</scope>
    <source>
        <strain evidence="6">NBRC 107355</strain>
    </source>
</reference>
<evidence type="ECO:0000313" key="7">
    <source>
        <dbReference type="Proteomes" id="UP000612808"/>
    </source>
</evidence>
<dbReference type="InterPro" id="IPR006680">
    <property type="entry name" value="Amidohydro-rel"/>
</dbReference>
<evidence type="ECO:0000256" key="4">
    <source>
        <dbReference type="ARBA" id="ARBA00022833"/>
    </source>
</evidence>
<dbReference type="SUPFAM" id="SSF51338">
    <property type="entry name" value="Composite domain of metallo-dependent hydrolases"/>
    <property type="match status" value="2"/>
</dbReference>
<dbReference type="GO" id="GO:0019239">
    <property type="term" value="F:deaminase activity"/>
    <property type="evidence" value="ECO:0007669"/>
    <property type="project" value="TreeGrafter"/>
</dbReference>
<keyword evidence="3" id="KW-0378">Hydrolase</keyword>
<dbReference type="InterPro" id="IPR010252">
    <property type="entry name" value="HutF"/>
</dbReference>
<protein>
    <submittedName>
        <fullName evidence="6">Formimidoylglutamate deiminase</fullName>
    </submittedName>
</protein>
<accession>A0A8J3J5P0</accession>
<evidence type="ECO:0000313" key="6">
    <source>
        <dbReference type="EMBL" id="GID10602.1"/>
    </source>
</evidence>
<keyword evidence="4" id="KW-0862">Zinc</keyword>
<dbReference type="InterPro" id="IPR011059">
    <property type="entry name" value="Metal-dep_hydrolase_composite"/>
</dbReference>
<sequence length="457" mass="47968">MTARYWCPMLWTGEPGPGSLLRDALVTVRDGTIAAIERDRPAPPDAVRLAGITLPGLANAHSHAFHRALRGRTHADRGSFWTWREQMYRIAAVLTPDTYLALARAAYAEMALAGITVVGEFHYLHHAPGGKPYDEPNVMGAALAQAAADAGIRLVLADTCYLNGGLDERGALLPLQGAQLRFGDGTAEAWAERAAAFRPPHPDVTVAKAIHSVRAMPPDAMRVVAGAPFATDLHVHLSEQRAENAACQAAYGLSPTQLLGEAGALGPRSLLVHATHLSPADRDLIADLGAGVCLCPTTERDLGDGIGPAPDLHAARPGSLSLGSDSHAVVDPFEEARAVELNERLRSERRGHFAAADLLYAAGPAGRGALGRTPVLVPGADADLTTVRTDTVRLAGADLGTDADALGAVVFAATAADVRHVVVAGREVVRDGVHQLVEDVPGRLDRAVRAVWAEAAS</sequence>
<proteinExistence type="predicted"/>
<comment type="caution">
    <text evidence="6">The sequence shown here is derived from an EMBL/GenBank/DDBJ whole genome shotgun (WGS) entry which is preliminary data.</text>
</comment>
<keyword evidence="7" id="KW-1185">Reference proteome</keyword>
<dbReference type="SUPFAM" id="SSF51556">
    <property type="entry name" value="Metallo-dependent hydrolases"/>
    <property type="match status" value="1"/>
</dbReference>
<dbReference type="NCBIfam" id="NF006681">
    <property type="entry name" value="PRK09229.1-2"/>
    <property type="match status" value="1"/>
</dbReference>
<gene>
    <name evidence="6" type="primary">hutF</name>
    <name evidence="6" type="ORF">Aru02nite_14910</name>
</gene>
<evidence type="ECO:0000259" key="5">
    <source>
        <dbReference type="Pfam" id="PF01979"/>
    </source>
</evidence>
<dbReference type="GO" id="GO:0046872">
    <property type="term" value="F:metal ion binding"/>
    <property type="evidence" value="ECO:0007669"/>
    <property type="project" value="UniProtKB-KW"/>
</dbReference>
<dbReference type="Gene3D" id="2.30.40.10">
    <property type="entry name" value="Urease, subunit C, domain 1"/>
    <property type="match status" value="1"/>
</dbReference>
<dbReference type="Pfam" id="PF01979">
    <property type="entry name" value="Amidohydro_1"/>
    <property type="match status" value="1"/>
</dbReference>
<dbReference type="Gene3D" id="3.20.20.140">
    <property type="entry name" value="Metal-dependent hydrolases"/>
    <property type="match status" value="1"/>
</dbReference>
<name>A0A8J3J5P0_9ACTN</name>
<dbReference type="RefSeq" id="WP_239076481.1">
    <property type="nucleotide sequence ID" value="NZ_BAAAZM010000003.1"/>
</dbReference>
<comment type="cofactor">
    <cofactor evidence="1">
        <name>Zn(2+)</name>
        <dbReference type="ChEBI" id="CHEBI:29105"/>
    </cofactor>
</comment>
<dbReference type="EMBL" id="BOMB01000008">
    <property type="protein sequence ID" value="GID10602.1"/>
    <property type="molecule type" value="Genomic_DNA"/>
</dbReference>
<dbReference type="GO" id="GO:0005829">
    <property type="term" value="C:cytosol"/>
    <property type="evidence" value="ECO:0007669"/>
    <property type="project" value="TreeGrafter"/>
</dbReference>
<keyword evidence="2" id="KW-0479">Metal-binding</keyword>
<organism evidence="6 7">
    <name type="scientific">Actinocatenispora rupis</name>
    <dbReference type="NCBI Taxonomy" id="519421"/>
    <lineage>
        <taxon>Bacteria</taxon>
        <taxon>Bacillati</taxon>
        <taxon>Actinomycetota</taxon>
        <taxon>Actinomycetes</taxon>
        <taxon>Micromonosporales</taxon>
        <taxon>Micromonosporaceae</taxon>
        <taxon>Actinocatenispora</taxon>
    </lineage>
</organism>
<feature type="domain" description="Amidohydrolase-related" evidence="5">
    <location>
        <begin position="53"/>
        <end position="428"/>
    </location>
</feature>
<dbReference type="AlphaFoldDB" id="A0A8J3J5P0"/>
<dbReference type="Proteomes" id="UP000612808">
    <property type="component" value="Unassembled WGS sequence"/>
</dbReference>
<dbReference type="InterPro" id="IPR051607">
    <property type="entry name" value="Metallo-dep_hydrolases"/>
</dbReference>
<evidence type="ECO:0000256" key="2">
    <source>
        <dbReference type="ARBA" id="ARBA00022723"/>
    </source>
</evidence>
<dbReference type="NCBIfam" id="TIGR02022">
    <property type="entry name" value="hutF"/>
    <property type="match status" value="1"/>
</dbReference>
<evidence type="ECO:0000256" key="1">
    <source>
        <dbReference type="ARBA" id="ARBA00001947"/>
    </source>
</evidence>